<dbReference type="Pfam" id="PF00400">
    <property type="entry name" value="WD40"/>
    <property type="match status" value="1"/>
</dbReference>
<evidence type="ECO:0000256" key="9">
    <source>
        <dbReference type="SAM" id="MobiDB-lite"/>
    </source>
</evidence>
<reference evidence="10" key="2">
    <citation type="submission" date="2021-01" db="EMBL/GenBank/DDBJ databases">
        <authorList>
            <person name="Corre E."/>
            <person name="Pelletier E."/>
            <person name="Niang G."/>
            <person name="Scheremetjew M."/>
            <person name="Finn R."/>
            <person name="Kale V."/>
            <person name="Holt S."/>
            <person name="Cochrane G."/>
            <person name="Meng A."/>
            <person name="Brown T."/>
            <person name="Cohen L."/>
        </authorList>
    </citation>
    <scope>NUCLEOTIDE SEQUENCE</scope>
    <source>
        <strain evidence="10">E4-10</strain>
    </source>
</reference>
<evidence type="ECO:0000313" key="16">
    <source>
        <dbReference type="Proteomes" id="UP000324907"/>
    </source>
</evidence>
<feature type="compositionally biased region" description="Low complexity" evidence="9">
    <location>
        <begin position="1313"/>
        <end position="1336"/>
    </location>
</feature>
<dbReference type="Proteomes" id="UP000324907">
    <property type="component" value="Unassembled WGS sequence"/>
</dbReference>
<dbReference type="SUPFAM" id="SSF48452">
    <property type="entry name" value="TPR-like"/>
    <property type="match status" value="1"/>
</dbReference>
<evidence type="ECO:0000256" key="6">
    <source>
        <dbReference type="ARBA" id="ARBA00023069"/>
    </source>
</evidence>
<keyword evidence="3" id="KW-0853">WD repeat</keyword>
<dbReference type="GO" id="GO:0030992">
    <property type="term" value="C:intraciliary transport particle B"/>
    <property type="evidence" value="ECO:0007669"/>
    <property type="project" value="TreeGrafter"/>
</dbReference>
<organism evidence="12 16">
    <name type="scientific">Cafeteria roenbergensis</name>
    <name type="common">Marine flagellate</name>
    <dbReference type="NCBI Taxonomy" id="33653"/>
    <lineage>
        <taxon>Eukaryota</taxon>
        <taxon>Sar</taxon>
        <taxon>Stramenopiles</taxon>
        <taxon>Bigyra</taxon>
        <taxon>Opalozoa</taxon>
        <taxon>Bicosoecida</taxon>
        <taxon>Cafeteriaceae</taxon>
        <taxon>Cafeteria</taxon>
    </lineage>
</organism>
<dbReference type="EMBL" id="VLTL01000040">
    <property type="protein sequence ID" value="KAA0166412.1"/>
    <property type="molecule type" value="Genomic_DNA"/>
</dbReference>
<evidence type="ECO:0000256" key="4">
    <source>
        <dbReference type="ARBA" id="ARBA00022737"/>
    </source>
</evidence>
<comment type="similarity">
    <text evidence="8">Belongs to the IFT172 family.</text>
</comment>
<dbReference type="EMBL" id="VLTN01000008">
    <property type="protein sequence ID" value="KAA0155175.1"/>
    <property type="molecule type" value="Genomic_DNA"/>
</dbReference>
<dbReference type="SUPFAM" id="SSF50969">
    <property type="entry name" value="YVTN repeat-like/Quinoprotein amine dehydrogenase"/>
    <property type="match status" value="1"/>
</dbReference>
<keyword evidence="6" id="KW-0969">Cilium</keyword>
<evidence type="ECO:0000313" key="15">
    <source>
        <dbReference type="Proteomes" id="UP000323011"/>
    </source>
</evidence>
<dbReference type="Gene3D" id="2.130.10.10">
    <property type="entry name" value="YVTN repeat-like/Quinoprotein amine dehydrogenase"/>
    <property type="match status" value="2"/>
</dbReference>
<keyword evidence="4" id="KW-0677">Repeat</keyword>
<dbReference type="Gene3D" id="1.25.40.470">
    <property type="match status" value="2"/>
</dbReference>
<dbReference type="SMART" id="SM00320">
    <property type="entry name" value="WD40"/>
    <property type="match status" value="7"/>
</dbReference>
<dbReference type="InterPro" id="IPR036322">
    <property type="entry name" value="WD40_repeat_dom_sf"/>
</dbReference>
<evidence type="ECO:0000313" key="11">
    <source>
        <dbReference type="EMBL" id="KAA0155175.1"/>
    </source>
</evidence>
<accession>A0A5A8DM00</accession>
<keyword evidence="7" id="KW-0966">Cell projection</keyword>
<evidence type="ECO:0000313" key="12">
    <source>
        <dbReference type="EMBL" id="KAA0166412.1"/>
    </source>
</evidence>
<sequence length="1831" mass="198662">MKLRHLQTLMPPADGLCRVTSLCFSPNNLRLAVVTVERVIHLFDEDGKRRDKFSTKPAEKTGPKTYMVTAMAFSPDSTMLAVAQSDNMVFVYKLGLDWGDRKSICNRFRQASSVTALAWPSSRFGDLICGTVDGGVHLCQLKSNRSTTLYTANYMTVSACASPDGTAFITGHADKSVHRYHYGDDAMGPSHSVFCLHSCIPTCVAWAEGIMAAGADNRVTFYDDSGAPARTFDYSDDEDARGFTSCAVNPGGDSIVVGGFDEYRIFSHASKARTWEATTHQRVPHLYTVTALAWKPDGSRVALGTLCGLTDVYDACLKRVLYKGRFEFTYVSPSQVIVKRLSSGARIVLRSTFRCEIGKVAVYRDRFIVAHTPETLMVGDLESCKLSEVAWRGGAEGSGERFLLEHPTVCAVYRAGELTLIEYGKNELLGSCLTEHLSPHLLSIRINERPPAAEDEAALALAAPPLDGEDDVPPENKKIAFLLDEQTVRVLDLTSNTILATVSHDCRIDWLELNGRGNLLLFRDRRHKLVLHDIFAGKSSTLLSHCSYVQWVPESDVVVAQSRSSLCVWYNIAAPDKVTSYDIKGDVEDIERADGRTEVVVDEGLNTASYLLDEGLIAFGTAIDDRDHDGAMDILEGLELSSETEAMWRRLGDATLEAGHLLIAQRCAAAVGDIARARFLHKTAKIARLAEQKLGTDGRDFWMVRARLAQLRGDFDEAEGVFLDAGKTDEAVMMYQTMHRFDEAIAVAESRGHGDTERMKREYLDFLLRSGQEDKAAEIKEAEGSAEEAVELYLGGGYPARAMAVVSSRPSSFAPELIERVAAALQTAGLSGRAGALFEKINDDRRALECYVRGNAFREAVELARRAFPAQVTKLEFAWGSHLASSKQLEQAINHFIEAGAHKEAIDAALRARQFSKAAQLISDMQLEVSESAPLYLELARQYRAAGRLREAEKAFVQAGQPLRAVQMYVEAGRWEPALSIANSSMGEDDVQALFTREGKRLAGEGKLRQAERVLLMVGQHSLAITMYKRAKQYDAMIRLVAKFHRDLLAQTHSHIAKALVKEGDHARAERHFVEAGAWKEAVAMHREAGRLTDARRVAKAQGGRDAWQREAYSQALEAGGEKGKELLRELGLVLRAIDYCCDTRDWDGARELARRHAPDKLKTITFKRALQLEDDGQFEEAEAEFISAQRPREAVEMHLHQKAWDSAMRVAEANDQSSVPRVLIAHANSEVASGNLDAALRLFLDAKQPELAVEAFIATKRYPEAMRTAKQHLPRDRAAAFQRQIKRLISGSEAGDGGDFHDVDGGAGGAAASGPSAHGRKPAAAPSDSAAGSLSMGAGGGTGAAAASAAAAAVSAAAIGSHGGVNHLENGRMYEASHEHALAIDEYLKVTEADASSQAARESAWMRATQLAASHDERRYEEVAVRAARLMGGAGSWEKAGDLFAGASKPEDAVGAYLRGKKFKKARQAAKEARSPALEKRVMDEEKAFNESSGDVAGLEQSGHVQSAVRVLVQQGRWESALEKIAKAKATELLEEVAPQRVNALLGERKAAEAVRLLATYGAPVGDGLAEMYMRLTQAVFIGPRAKACAPAVVASLRDVLYKVAAARRAGSAATAAAAAASGAAGAKADSSVIERALMACHYSAMASEAARLGLPALRADASLSLLRYCGVVPADRAFLEAGEACRDAGRLNVAYVMLNRFLDLFEAIEEGDANDIDNTDFEGTDIPSPLDFPLPAAHWLSEDETEEARKWVLSASVDKTVAQTLSHGDLPTAEQASQSRCAITGLPVSAADRVACTSCSSVAIRRAWNAIVAKTGACPWCSAHQAPFY</sequence>
<evidence type="ECO:0000256" key="8">
    <source>
        <dbReference type="ARBA" id="ARBA00038130"/>
    </source>
</evidence>
<dbReference type="EMBL" id="VLTO01000037">
    <property type="protein sequence ID" value="KAA0173125.1"/>
    <property type="molecule type" value="Genomic_DNA"/>
</dbReference>
<dbReference type="GO" id="GO:0042073">
    <property type="term" value="P:intraciliary transport"/>
    <property type="evidence" value="ECO:0007669"/>
    <property type="project" value="TreeGrafter"/>
</dbReference>
<evidence type="ECO:0000256" key="3">
    <source>
        <dbReference type="ARBA" id="ARBA00022574"/>
    </source>
</evidence>
<dbReference type="InterPro" id="IPR001680">
    <property type="entry name" value="WD40_rpt"/>
</dbReference>
<evidence type="ECO:0000256" key="1">
    <source>
        <dbReference type="ARBA" id="ARBA00004138"/>
    </source>
</evidence>
<feature type="region of interest" description="Disordered" evidence="9">
    <location>
        <begin position="1292"/>
        <end position="1336"/>
    </location>
</feature>
<dbReference type="PANTHER" id="PTHR15722:SF2">
    <property type="entry name" value="INTRAFLAGELLAR TRANSPORT PROTEIN 172 HOMOLOG"/>
    <property type="match status" value="1"/>
</dbReference>
<keyword evidence="5" id="KW-0802">TPR repeat</keyword>
<dbReference type="InterPro" id="IPR011990">
    <property type="entry name" value="TPR-like_helical_dom_sf"/>
</dbReference>
<evidence type="ECO:0000313" key="10">
    <source>
        <dbReference type="EMBL" id="CAD8564608.1"/>
    </source>
</evidence>
<proteinExistence type="inferred from homology"/>
<evidence type="ECO:0000256" key="5">
    <source>
        <dbReference type="ARBA" id="ARBA00022803"/>
    </source>
</evidence>
<dbReference type="InterPro" id="IPR015943">
    <property type="entry name" value="WD40/YVTN_repeat-like_dom_sf"/>
</dbReference>
<dbReference type="OrthoDB" id="2186662at2759"/>
<dbReference type="Proteomes" id="UP000323011">
    <property type="component" value="Unassembled WGS sequence"/>
</dbReference>
<evidence type="ECO:0000256" key="2">
    <source>
        <dbReference type="ARBA" id="ARBA00022473"/>
    </source>
</evidence>
<dbReference type="SUPFAM" id="SSF50978">
    <property type="entry name" value="WD40 repeat-like"/>
    <property type="match status" value="1"/>
</dbReference>
<dbReference type="Proteomes" id="UP000322899">
    <property type="component" value="Unassembled WGS sequence"/>
</dbReference>
<evidence type="ECO:0000256" key="7">
    <source>
        <dbReference type="ARBA" id="ARBA00023273"/>
    </source>
</evidence>
<dbReference type="GO" id="GO:0036064">
    <property type="term" value="C:ciliary basal body"/>
    <property type="evidence" value="ECO:0007669"/>
    <property type="project" value="TreeGrafter"/>
</dbReference>
<comment type="subcellular location">
    <subcellularLocation>
        <location evidence="1">Cell projection</location>
        <location evidence="1">Cilium</location>
    </subcellularLocation>
</comment>
<evidence type="ECO:0000313" key="13">
    <source>
        <dbReference type="EMBL" id="KAA0173125.1"/>
    </source>
</evidence>
<dbReference type="EMBL" id="HBET01013187">
    <property type="protein sequence ID" value="CAD8564608.1"/>
    <property type="molecule type" value="Transcribed_RNA"/>
</dbReference>
<gene>
    <name evidence="10" type="ORF">CROE0942_LOCUS8986</name>
    <name evidence="13" type="ORF">FNF27_05350</name>
    <name evidence="12" type="ORF">FNF28_03181</name>
    <name evidence="11" type="ORF">FNF29_01926</name>
</gene>
<evidence type="ECO:0000313" key="14">
    <source>
        <dbReference type="Proteomes" id="UP000322899"/>
    </source>
</evidence>
<name>A0A5A8DM00_CAFRO</name>
<protein>
    <submittedName>
        <fullName evidence="12">Uncharacterized protein</fullName>
    </submittedName>
</protein>
<keyword evidence="15" id="KW-1185">Reference proteome</keyword>
<reference evidence="14 15" key="1">
    <citation type="submission" date="2019-07" db="EMBL/GenBank/DDBJ databases">
        <title>Genomes of Cafeteria roenbergensis.</title>
        <authorList>
            <person name="Fischer M.G."/>
            <person name="Hackl T."/>
            <person name="Roman M."/>
        </authorList>
    </citation>
    <scope>NUCLEOTIDE SEQUENCE [LARGE SCALE GENOMIC DNA]</scope>
    <source>
        <strain evidence="11 15">BVI</strain>
        <strain evidence="13 14">E4-10P</strain>
        <strain evidence="12 16">RCC970-E3</strain>
    </source>
</reference>
<dbReference type="GO" id="GO:0005930">
    <property type="term" value="C:axoneme"/>
    <property type="evidence" value="ECO:0007669"/>
    <property type="project" value="TreeGrafter"/>
</dbReference>
<dbReference type="OMA" id="LKRTIWQ"/>
<dbReference type="PANTHER" id="PTHR15722">
    <property type="entry name" value="IFT140/172-RELATED"/>
    <property type="match status" value="1"/>
</dbReference>
<dbReference type="InterPro" id="IPR011044">
    <property type="entry name" value="Quino_amine_DH_bsu"/>
</dbReference>
<keyword evidence="2" id="KW-0217">Developmental protein</keyword>